<dbReference type="Proteomes" id="UP000633205">
    <property type="component" value="Unassembled WGS sequence"/>
</dbReference>
<name>A0A917DH33_9MICO</name>
<evidence type="ECO:0000313" key="1">
    <source>
        <dbReference type="EMBL" id="GGD37927.1"/>
    </source>
</evidence>
<protein>
    <submittedName>
        <fullName evidence="1">Uncharacterized protein</fullName>
    </submittedName>
</protein>
<gene>
    <name evidence="1" type="ORF">GCM10010915_18460</name>
</gene>
<keyword evidence="2" id="KW-1185">Reference proteome</keyword>
<comment type="caution">
    <text evidence="1">The sequence shown here is derived from an EMBL/GenBank/DDBJ whole genome shotgun (WGS) entry which is preliminary data.</text>
</comment>
<sequence length="98" mass="11104">MKRHVADQHRMPQRVTQRVGVLNLDTRQVTAEPPHAVLIDVDRRDPAIERGERSRERSVARADLQDRAFRTCDEPGDACNGRCVDKKVLAEFVSAAEN</sequence>
<dbReference type="EMBL" id="BMHO01000001">
    <property type="protein sequence ID" value="GGD37927.1"/>
    <property type="molecule type" value="Genomic_DNA"/>
</dbReference>
<reference evidence="1" key="2">
    <citation type="submission" date="2020-09" db="EMBL/GenBank/DDBJ databases">
        <authorList>
            <person name="Sun Q."/>
            <person name="Zhou Y."/>
        </authorList>
    </citation>
    <scope>NUCLEOTIDE SEQUENCE</scope>
    <source>
        <strain evidence="1">CGMCC 1.15152</strain>
    </source>
</reference>
<proteinExistence type="predicted"/>
<organism evidence="1 2">
    <name type="scientific">Microbacterium faecale</name>
    <dbReference type="NCBI Taxonomy" id="1804630"/>
    <lineage>
        <taxon>Bacteria</taxon>
        <taxon>Bacillati</taxon>
        <taxon>Actinomycetota</taxon>
        <taxon>Actinomycetes</taxon>
        <taxon>Micrococcales</taxon>
        <taxon>Microbacteriaceae</taxon>
        <taxon>Microbacterium</taxon>
    </lineage>
</organism>
<accession>A0A917DH33</accession>
<evidence type="ECO:0000313" key="2">
    <source>
        <dbReference type="Proteomes" id="UP000633205"/>
    </source>
</evidence>
<reference evidence="1" key="1">
    <citation type="journal article" date="2014" name="Int. J. Syst. Evol. Microbiol.">
        <title>Complete genome sequence of Corynebacterium casei LMG S-19264T (=DSM 44701T), isolated from a smear-ripened cheese.</title>
        <authorList>
            <consortium name="US DOE Joint Genome Institute (JGI-PGF)"/>
            <person name="Walter F."/>
            <person name="Albersmeier A."/>
            <person name="Kalinowski J."/>
            <person name="Ruckert C."/>
        </authorList>
    </citation>
    <scope>NUCLEOTIDE SEQUENCE</scope>
    <source>
        <strain evidence="1">CGMCC 1.15152</strain>
    </source>
</reference>
<dbReference type="AlphaFoldDB" id="A0A917DH33"/>